<dbReference type="Proteomes" id="UP000790709">
    <property type="component" value="Unassembled WGS sequence"/>
</dbReference>
<sequence length="229" mass="23812">MSVVQIGFDELNNHGDLMKPAGSLSDSNSQAGSSSNSEQMANTLRVLLQYQSSPNFGTSHLPFVPTRSMLLAHGVTPPDEQTQEKIASLTHAAQDAATSLFCGSIVAGHTGESDEYADVGLWLGEGSGGRGYGKGQEIEVLRALGLEIAADKIATVQLNPSWNLPASVNVSASTPAVEALTIALTSLEGLHCFFATVGHRSGVVVACFLLGKSPHGWCGLVGMGDSSDE</sequence>
<evidence type="ECO:0000313" key="2">
    <source>
        <dbReference type="Proteomes" id="UP000790709"/>
    </source>
</evidence>
<gene>
    <name evidence="1" type="ORF">BV22DRAFT_549142</name>
</gene>
<evidence type="ECO:0000313" key="1">
    <source>
        <dbReference type="EMBL" id="KAH7923941.1"/>
    </source>
</evidence>
<organism evidence="1 2">
    <name type="scientific">Leucogyrophana mollusca</name>
    <dbReference type="NCBI Taxonomy" id="85980"/>
    <lineage>
        <taxon>Eukaryota</taxon>
        <taxon>Fungi</taxon>
        <taxon>Dikarya</taxon>
        <taxon>Basidiomycota</taxon>
        <taxon>Agaricomycotina</taxon>
        <taxon>Agaricomycetes</taxon>
        <taxon>Agaricomycetidae</taxon>
        <taxon>Boletales</taxon>
        <taxon>Boletales incertae sedis</taxon>
        <taxon>Leucogyrophana</taxon>
    </lineage>
</organism>
<reference evidence="1" key="1">
    <citation type="journal article" date="2021" name="New Phytol.">
        <title>Evolutionary innovations through gain and loss of genes in the ectomycorrhizal Boletales.</title>
        <authorList>
            <person name="Wu G."/>
            <person name="Miyauchi S."/>
            <person name="Morin E."/>
            <person name="Kuo A."/>
            <person name="Drula E."/>
            <person name="Varga T."/>
            <person name="Kohler A."/>
            <person name="Feng B."/>
            <person name="Cao Y."/>
            <person name="Lipzen A."/>
            <person name="Daum C."/>
            <person name="Hundley H."/>
            <person name="Pangilinan J."/>
            <person name="Johnson J."/>
            <person name="Barry K."/>
            <person name="LaButti K."/>
            <person name="Ng V."/>
            <person name="Ahrendt S."/>
            <person name="Min B."/>
            <person name="Choi I.G."/>
            <person name="Park H."/>
            <person name="Plett J.M."/>
            <person name="Magnuson J."/>
            <person name="Spatafora J.W."/>
            <person name="Nagy L.G."/>
            <person name="Henrissat B."/>
            <person name="Grigoriev I.V."/>
            <person name="Yang Z.L."/>
            <person name="Xu J."/>
            <person name="Martin F.M."/>
        </authorList>
    </citation>
    <scope>NUCLEOTIDE SEQUENCE</scope>
    <source>
        <strain evidence="1">KUC20120723A-06</strain>
    </source>
</reference>
<name>A0ACB8BFH7_9AGAM</name>
<protein>
    <submittedName>
        <fullName evidence="1">Uncharacterized protein</fullName>
    </submittedName>
</protein>
<keyword evidence="2" id="KW-1185">Reference proteome</keyword>
<proteinExistence type="predicted"/>
<dbReference type="EMBL" id="MU266438">
    <property type="protein sequence ID" value="KAH7923941.1"/>
    <property type="molecule type" value="Genomic_DNA"/>
</dbReference>
<accession>A0ACB8BFH7</accession>
<comment type="caution">
    <text evidence="1">The sequence shown here is derived from an EMBL/GenBank/DDBJ whole genome shotgun (WGS) entry which is preliminary data.</text>
</comment>